<dbReference type="EMBL" id="JAMZMK010009450">
    <property type="protein sequence ID" value="KAI7735682.1"/>
    <property type="molecule type" value="Genomic_DNA"/>
</dbReference>
<gene>
    <name evidence="2" type="ORF">M8C21_019846</name>
</gene>
<dbReference type="Proteomes" id="UP001206925">
    <property type="component" value="Unassembled WGS sequence"/>
</dbReference>
<dbReference type="PANTHER" id="PTHR31210:SF43">
    <property type="entry name" value="STORAGE PROTEIN-RELATED"/>
    <property type="match status" value="1"/>
</dbReference>
<evidence type="ECO:0000256" key="1">
    <source>
        <dbReference type="SAM" id="Phobius"/>
    </source>
</evidence>
<keyword evidence="1" id="KW-0472">Membrane</keyword>
<reference evidence="2" key="1">
    <citation type="submission" date="2022-06" db="EMBL/GenBank/DDBJ databases">
        <title>Uncovering the hologenomic basis of an extraordinary plant invasion.</title>
        <authorList>
            <person name="Bieker V.C."/>
            <person name="Martin M.D."/>
            <person name="Gilbert T."/>
            <person name="Hodgins K."/>
            <person name="Battlay P."/>
            <person name="Petersen B."/>
            <person name="Wilson J."/>
        </authorList>
    </citation>
    <scope>NUCLEOTIDE SEQUENCE</scope>
    <source>
        <strain evidence="2">AA19_3_7</strain>
        <tissue evidence="2">Leaf</tissue>
    </source>
</reference>
<dbReference type="InterPro" id="IPR007877">
    <property type="entry name" value="DUF707"/>
</dbReference>
<comment type="caution">
    <text evidence="2">The sequence shown here is derived from an EMBL/GenBank/DDBJ whole genome shotgun (WGS) entry which is preliminary data.</text>
</comment>
<feature type="non-terminal residue" evidence="2">
    <location>
        <position position="258"/>
    </location>
</feature>
<keyword evidence="1" id="KW-1133">Transmembrane helix</keyword>
<evidence type="ECO:0000313" key="3">
    <source>
        <dbReference type="Proteomes" id="UP001206925"/>
    </source>
</evidence>
<feature type="non-terminal residue" evidence="2">
    <location>
        <position position="1"/>
    </location>
</feature>
<name>A0AAD5C5V9_AMBAR</name>
<keyword evidence="3" id="KW-1185">Reference proteome</keyword>
<dbReference type="Pfam" id="PF05212">
    <property type="entry name" value="DUF707"/>
    <property type="match status" value="1"/>
</dbReference>
<keyword evidence="1" id="KW-0812">Transmembrane</keyword>
<dbReference type="PANTHER" id="PTHR31210">
    <property type="entry name" value="OS06G0731900 PROTEIN"/>
    <property type="match status" value="1"/>
</dbReference>
<proteinExistence type="predicted"/>
<protein>
    <submittedName>
        <fullName evidence="2">Uncharacterized protein</fullName>
    </submittedName>
</protein>
<sequence>WYAKRFLHPEIVVADDYVFIWDEDLGVKHFNGDMLQFPNMFLLESGKCCSVADRLQRVGMGWAGHWAWKTEPVQACKLDELQELSNLLQGNFQQSFCPAFLLKKLKHDIGSVVHVVHGFVSADFYLSTRRFDCQSFRSTGFLIPIITIDETKIDKANIQKKKEEEKVYYIFVPRFILALKVLCAKAQDGALGGNVSRRVAIPITAKVTSKLEEQIKDLTNQLEQENQARVCFLNITSIKLFSVYFLLLQGIYIYLIYS</sequence>
<evidence type="ECO:0000313" key="2">
    <source>
        <dbReference type="EMBL" id="KAI7735682.1"/>
    </source>
</evidence>
<organism evidence="2 3">
    <name type="scientific">Ambrosia artemisiifolia</name>
    <name type="common">Common ragweed</name>
    <dbReference type="NCBI Taxonomy" id="4212"/>
    <lineage>
        <taxon>Eukaryota</taxon>
        <taxon>Viridiplantae</taxon>
        <taxon>Streptophyta</taxon>
        <taxon>Embryophyta</taxon>
        <taxon>Tracheophyta</taxon>
        <taxon>Spermatophyta</taxon>
        <taxon>Magnoliopsida</taxon>
        <taxon>eudicotyledons</taxon>
        <taxon>Gunneridae</taxon>
        <taxon>Pentapetalae</taxon>
        <taxon>asterids</taxon>
        <taxon>campanulids</taxon>
        <taxon>Asterales</taxon>
        <taxon>Asteraceae</taxon>
        <taxon>Asteroideae</taxon>
        <taxon>Heliantheae alliance</taxon>
        <taxon>Heliantheae</taxon>
        <taxon>Ambrosia</taxon>
    </lineage>
</organism>
<dbReference type="AlphaFoldDB" id="A0AAD5C5V9"/>
<accession>A0AAD5C5V9</accession>
<feature type="transmembrane region" description="Helical" evidence="1">
    <location>
        <begin position="238"/>
        <end position="257"/>
    </location>
</feature>